<dbReference type="EMBL" id="QJPJ01000009">
    <property type="protein sequence ID" value="PXZ38890.1"/>
    <property type="molecule type" value="Genomic_DNA"/>
</dbReference>
<protein>
    <submittedName>
        <fullName evidence="1">Uncharacterized protein</fullName>
    </submittedName>
</protein>
<dbReference type="AlphaFoldDB" id="A0AAE5THB6"/>
<name>A0AAE5THB6_AVIPA</name>
<dbReference type="Proteomes" id="UP000247594">
    <property type="component" value="Unassembled WGS sequence"/>
</dbReference>
<evidence type="ECO:0000313" key="1">
    <source>
        <dbReference type="EMBL" id="PXZ38890.1"/>
    </source>
</evidence>
<evidence type="ECO:0000313" key="2">
    <source>
        <dbReference type="Proteomes" id="UP000247594"/>
    </source>
</evidence>
<comment type="caution">
    <text evidence="1">The sequence shown here is derived from an EMBL/GenBank/DDBJ whole genome shotgun (WGS) entry which is preliminary data.</text>
</comment>
<accession>A0AAE5THB6</accession>
<organism evidence="1 2">
    <name type="scientific">Avibacterium paragallinarum</name>
    <name type="common">Haemophilus gallinarum</name>
    <dbReference type="NCBI Taxonomy" id="728"/>
    <lineage>
        <taxon>Bacteria</taxon>
        <taxon>Pseudomonadati</taxon>
        <taxon>Pseudomonadota</taxon>
        <taxon>Gammaproteobacteria</taxon>
        <taxon>Pasteurellales</taxon>
        <taxon>Pasteurellaceae</taxon>
        <taxon>Avibacterium</taxon>
    </lineage>
</organism>
<proteinExistence type="predicted"/>
<sequence>MVLSFLMGFAVGDLLTFFLSNPVGAYRIRPLWLITFFFGKYNGFRSLSDFLSFVFPKERKQRKGPPIKPLFPHSNKIFLTKNQPDVRYALARRDFSKNFISIRAVWTGKSS</sequence>
<gene>
    <name evidence="1" type="ORF">DM482_06800</name>
</gene>
<reference evidence="1 2" key="1">
    <citation type="submission" date="2018-06" db="EMBL/GenBank/DDBJ databases">
        <authorList>
            <person name="Teymurazov M."/>
            <person name="Kislichkina A."/>
            <person name="Abaymova A."/>
            <person name="Mukhina T."/>
            <person name="Mayskaya N."/>
            <person name="Svetoch E."/>
            <person name="Bogun A."/>
        </authorList>
    </citation>
    <scope>NUCLEOTIDE SEQUENCE [LARGE SCALE GENOMIC DNA]</scope>
    <source>
        <strain evidence="1 2">SCPM-O-B-8406</strain>
    </source>
</reference>